<evidence type="ECO:0000313" key="3">
    <source>
        <dbReference type="EMBL" id="SHN21647.1"/>
    </source>
</evidence>
<proteinExistence type="predicted"/>
<keyword evidence="4" id="KW-1185">Reference proteome</keyword>
<dbReference type="AlphaFoldDB" id="A0A1M7PVP9"/>
<evidence type="ECO:0008006" key="5">
    <source>
        <dbReference type="Google" id="ProtNLM"/>
    </source>
</evidence>
<dbReference type="OrthoDB" id="4117056at2"/>
<dbReference type="RefSeq" id="WP_073501952.1">
    <property type="nucleotide sequence ID" value="NZ_FRBI01000026.1"/>
</dbReference>
<feature type="chain" id="PRO_5039345439" description="Lipoprotein" evidence="2">
    <location>
        <begin position="21"/>
        <end position="404"/>
    </location>
</feature>
<protein>
    <recommendedName>
        <fullName evidence="5">Lipoprotein</fullName>
    </recommendedName>
</protein>
<evidence type="ECO:0000256" key="1">
    <source>
        <dbReference type="SAM" id="MobiDB-lite"/>
    </source>
</evidence>
<feature type="signal peptide" evidence="2">
    <location>
        <begin position="1"/>
        <end position="20"/>
    </location>
</feature>
<name>A0A1M7PVP9_9ACTN</name>
<gene>
    <name evidence="3" type="ORF">SAMN05216499_12651</name>
</gene>
<dbReference type="EMBL" id="FRBI01000026">
    <property type="protein sequence ID" value="SHN21647.1"/>
    <property type="molecule type" value="Genomic_DNA"/>
</dbReference>
<feature type="region of interest" description="Disordered" evidence="1">
    <location>
        <begin position="198"/>
        <end position="222"/>
    </location>
</feature>
<dbReference type="PROSITE" id="PS51257">
    <property type="entry name" value="PROKAR_LIPOPROTEIN"/>
    <property type="match status" value="1"/>
</dbReference>
<evidence type="ECO:0000313" key="4">
    <source>
        <dbReference type="Proteomes" id="UP000184111"/>
    </source>
</evidence>
<feature type="compositionally biased region" description="Low complexity" evidence="1">
    <location>
        <begin position="198"/>
        <end position="217"/>
    </location>
</feature>
<reference evidence="3 4" key="1">
    <citation type="submission" date="2016-11" db="EMBL/GenBank/DDBJ databases">
        <authorList>
            <person name="Jaros S."/>
            <person name="Januszkiewicz K."/>
            <person name="Wedrychowicz H."/>
        </authorList>
    </citation>
    <scope>NUCLEOTIDE SEQUENCE [LARGE SCALE GENOMIC DNA]</scope>
    <source>
        <strain evidence="3 4">CGMCC 4.2025</strain>
    </source>
</reference>
<sequence length="404" mass="40664">MRKGLAAAGVVALITAGAAACGTGEPSTPQGKVNNAFTKLGEQKSVTIGLSFDGTPDQIFAALKDQDDFKRADADMLAGLRVRTSFSSGKPLAELTGNDKTTSFGLEVAGGASAKSDGKTLVGLRSVDQKAYVRVDIKGLAALDTTGDAGLSDLNGMLGSVDNLPSSFGSLKTLVKGGWVSIDPTAFADFAKTLGSDSGSDSGDSGSAGSGDSPLSGFGLPSGLPTGLPTDLGKKTFAQLLAPLQQSLAKDATITDLGTKDGADHLKVSVPARALAKDLESSLGSLTKELPGDLKKSLADVPNKTVALDVAVKGGELEHVSVDLAQFDDTIHGTLPLGLSVEGGADPVKAPSGAQQLNPQDLMGALMSQIGDLKVTADKFGSGTADGSDAFPGLNMDLSGLDGS</sequence>
<dbReference type="Proteomes" id="UP000184111">
    <property type="component" value="Unassembled WGS sequence"/>
</dbReference>
<organism evidence="3 4">
    <name type="scientific">Actinacidiphila paucisporea</name>
    <dbReference type="NCBI Taxonomy" id="310782"/>
    <lineage>
        <taxon>Bacteria</taxon>
        <taxon>Bacillati</taxon>
        <taxon>Actinomycetota</taxon>
        <taxon>Actinomycetes</taxon>
        <taxon>Kitasatosporales</taxon>
        <taxon>Streptomycetaceae</taxon>
        <taxon>Actinacidiphila</taxon>
    </lineage>
</organism>
<accession>A0A1M7PVP9</accession>
<dbReference type="STRING" id="310782.SAMN05216499_12651"/>
<keyword evidence="2" id="KW-0732">Signal</keyword>
<evidence type="ECO:0000256" key="2">
    <source>
        <dbReference type="SAM" id="SignalP"/>
    </source>
</evidence>